<evidence type="ECO:0000256" key="7">
    <source>
        <dbReference type="SAM" id="MobiDB-lite"/>
    </source>
</evidence>
<feature type="region of interest" description="Disordered" evidence="7">
    <location>
        <begin position="833"/>
        <end position="862"/>
    </location>
</feature>
<organism evidence="10 11">
    <name type="scientific">Taenia crassiceps</name>
    <dbReference type="NCBI Taxonomy" id="6207"/>
    <lineage>
        <taxon>Eukaryota</taxon>
        <taxon>Metazoa</taxon>
        <taxon>Spiralia</taxon>
        <taxon>Lophotrochozoa</taxon>
        <taxon>Platyhelminthes</taxon>
        <taxon>Cestoda</taxon>
        <taxon>Eucestoda</taxon>
        <taxon>Cyclophyllidea</taxon>
        <taxon>Taeniidae</taxon>
        <taxon>Taenia</taxon>
    </lineage>
</organism>
<dbReference type="InterPro" id="IPR002452">
    <property type="entry name" value="Alpha_tubulin"/>
</dbReference>
<dbReference type="CDD" id="cd02186">
    <property type="entry name" value="alpha_tubulin"/>
    <property type="match status" value="1"/>
</dbReference>
<dbReference type="Pfam" id="PF03953">
    <property type="entry name" value="Tubulin_C"/>
    <property type="match status" value="1"/>
</dbReference>
<dbReference type="InterPro" id="IPR023123">
    <property type="entry name" value="Tubulin_C"/>
</dbReference>
<name>A0ABR4Q8C7_9CEST</name>
<evidence type="ECO:0000256" key="3">
    <source>
        <dbReference type="ARBA" id="ARBA00022741"/>
    </source>
</evidence>
<evidence type="ECO:0000259" key="9">
    <source>
        <dbReference type="SMART" id="SM00865"/>
    </source>
</evidence>
<evidence type="ECO:0000313" key="11">
    <source>
        <dbReference type="Proteomes" id="UP001651158"/>
    </source>
</evidence>
<comment type="catalytic activity">
    <reaction evidence="6">
        <text>GTP + H2O = GDP + phosphate + H(+)</text>
        <dbReference type="Rhea" id="RHEA:19669"/>
        <dbReference type="ChEBI" id="CHEBI:15377"/>
        <dbReference type="ChEBI" id="CHEBI:15378"/>
        <dbReference type="ChEBI" id="CHEBI:37565"/>
        <dbReference type="ChEBI" id="CHEBI:43474"/>
        <dbReference type="ChEBI" id="CHEBI:58189"/>
    </reaction>
    <physiologicalReaction direction="left-to-right" evidence="6">
        <dbReference type="Rhea" id="RHEA:19670"/>
    </physiologicalReaction>
</comment>
<evidence type="ECO:0000256" key="2">
    <source>
        <dbReference type="ARBA" id="ARBA00022701"/>
    </source>
</evidence>
<reference evidence="10 11" key="1">
    <citation type="journal article" date="2022" name="Front. Cell. Infect. Microbiol.">
        <title>The Genomes of Two Strains of Taenia crassiceps the Animal Model for the Study of Human Cysticercosis.</title>
        <authorList>
            <person name="Bobes R.J."/>
            <person name="Estrada K."/>
            <person name="Rios-Valencia D.G."/>
            <person name="Calderon-Gallegos A."/>
            <person name="de la Torre P."/>
            <person name="Carrero J.C."/>
            <person name="Sanchez-Flores A."/>
            <person name="Laclette J.P."/>
        </authorList>
    </citation>
    <scope>NUCLEOTIDE SEQUENCE [LARGE SCALE GENOMIC DNA]</scope>
    <source>
        <strain evidence="10">WFUcys</strain>
    </source>
</reference>
<keyword evidence="11" id="KW-1185">Reference proteome</keyword>
<dbReference type="Pfam" id="PF00091">
    <property type="entry name" value="Tubulin"/>
    <property type="match status" value="1"/>
</dbReference>
<dbReference type="InterPro" id="IPR037103">
    <property type="entry name" value="Tubulin/FtsZ-like_C"/>
</dbReference>
<accession>A0ABR4Q8C7</accession>
<evidence type="ECO:0000256" key="1">
    <source>
        <dbReference type="ARBA" id="ARBA00009636"/>
    </source>
</evidence>
<dbReference type="SUPFAM" id="SSF55307">
    <property type="entry name" value="Tubulin C-terminal domain-like"/>
    <property type="match status" value="1"/>
</dbReference>
<evidence type="ECO:0000256" key="5">
    <source>
        <dbReference type="ARBA" id="ARBA00023134"/>
    </source>
</evidence>
<dbReference type="PANTHER" id="PTHR11588">
    <property type="entry name" value="TUBULIN"/>
    <property type="match status" value="1"/>
</dbReference>
<dbReference type="InterPro" id="IPR008280">
    <property type="entry name" value="Tub_FtsZ_C"/>
</dbReference>
<dbReference type="InterPro" id="IPR000217">
    <property type="entry name" value="Tubulin"/>
</dbReference>
<keyword evidence="4" id="KW-0378">Hydrolase</keyword>
<feature type="region of interest" description="Disordered" evidence="7">
    <location>
        <begin position="696"/>
        <end position="716"/>
    </location>
</feature>
<dbReference type="SUPFAM" id="SSF52490">
    <property type="entry name" value="Tubulin nucleotide-binding domain-like"/>
    <property type="match status" value="1"/>
</dbReference>
<dbReference type="InterPro" id="IPR017975">
    <property type="entry name" value="Tubulin_CS"/>
</dbReference>
<feature type="domain" description="Tubulin/FtsZ 2-layer sandwich" evidence="9">
    <location>
        <begin position="254"/>
        <end position="396"/>
    </location>
</feature>
<dbReference type="EMBL" id="JAKROA010000007">
    <property type="protein sequence ID" value="KAL5105946.1"/>
    <property type="molecule type" value="Genomic_DNA"/>
</dbReference>
<dbReference type="SMART" id="SM00864">
    <property type="entry name" value="Tubulin"/>
    <property type="match status" value="1"/>
</dbReference>
<dbReference type="InterPro" id="IPR018316">
    <property type="entry name" value="Tubulin/FtsZ_2-layer-sand-dom"/>
</dbReference>
<evidence type="ECO:0000259" key="8">
    <source>
        <dbReference type="SMART" id="SM00864"/>
    </source>
</evidence>
<dbReference type="PROSITE" id="PS00227">
    <property type="entry name" value="TUBULIN"/>
    <property type="match status" value="1"/>
</dbReference>
<feature type="region of interest" description="Disordered" evidence="7">
    <location>
        <begin position="531"/>
        <end position="550"/>
    </location>
</feature>
<dbReference type="PRINTS" id="PR01161">
    <property type="entry name" value="TUBULIN"/>
</dbReference>
<keyword evidence="2" id="KW-0493">Microtubule</keyword>
<protein>
    <submittedName>
        <fullName evidence="10">Tubulin alpha-3 chain</fullName>
    </submittedName>
</protein>
<dbReference type="PRINTS" id="PR01162">
    <property type="entry name" value="ALPHATUBULIN"/>
</dbReference>
<feature type="compositionally biased region" description="Polar residues" evidence="7">
    <location>
        <begin position="559"/>
        <end position="580"/>
    </location>
</feature>
<dbReference type="InterPro" id="IPR036525">
    <property type="entry name" value="Tubulin/FtsZ_GTPase_sf"/>
</dbReference>
<dbReference type="Proteomes" id="UP001651158">
    <property type="component" value="Unassembled WGS sequence"/>
</dbReference>
<gene>
    <name evidence="10" type="ORF">TcWFU_009530</name>
</gene>
<feature type="region of interest" description="Disordered" evidence="7">
    <location>
        <begin position="555"/>
        <end position="585"/>
    </location>
</feature>
<keyword evidence="5" id="KW-0342">GTP-binding</keyword>
<feature type="compositionally biased region" description="Basic residues" evidence="7">
    <location>
        <begin position="845"/>
        <end position="862"/>
    </location>
</feature>
<dbReference type="SMART" id="SM00865">
    <property type="entry name" value="Tubulin_C"/>
    <property type="match status" value="1"/>
</dbReference>
<feature type="domain" description="Tubulin/FtsZ GTPase" evidence="8">
    <location>
        <begin position="51"/>
        <end position="248"/>
    </location>
</feature>
<comment type="similarity">
    <text evidence="1">Belongs to the tubulin family.</text>
</comment>
<comment type="caution">
    <text evidence="10">The sequence shown here is derived from an EMBL/GenBank/DDBJ whole genome shotgun (WGS) entry which is preliminary data.</text>
</comment>
<evidence type="ECO:0000256" key="4">
    <source>
        <dbReference type="ARBA" id="ARBA00022801"/>
    </source>
</evidence>
<keyword evidence="3" id="KW-0547">Nucleotide-binding</keyword>
<evidence type="ECO:0000313" key="10">
    <source>
        <dbReference type="EMBL" id="KAL5105946.1"/>
    </source>
</evidence>
<proteinExistence type="inferred from homology"/>
<dbReference type="Gene3D" id="3.30.1330.20">
    <property type="entry name" value="Tubulin/FtsZ, C-terminal domain"/>
    <property type="match status" value="1"/>
</dbReference>
<dbReference type="Gene3D" id="3.40.50.1440">
    <property type="entry name" value="Tubulin/FtsZ, GTPase domain"/>
    <property type="match status" value="1"/>
</dbReference>
<dbReference type="Gene3D" id="1.10.287.600">
    <property type="entry name" value="Helix hairpin bin"/>
    <property type="match status" value="1"/>
</dbReference>
<dbReference type="InterPro" id="IPR003008">
    <property type="entry name" value="Tubulin_FtsZ_GTPase"/>
</dbReference>
<evidence type="ECO:0000256" key="6">
    <source>
        <dbReference type="ARBA" id="ARBA00049117"/>
    </source>
</evidence>
<sequence length="862" mass="97018">MHGELVQIFVGQGGAQIADACWELFTQEHFITPSGEPSTCLCGQERGDCDSSAFFNLTQRGFYVPRTLIIDTEPSVLDEIRMGVYRNLFQPSSLISGCEDSASNFARGYYGSPCSIVDASYNSIRRLAEACDLLHGIIFYRTYGGGTGSGLGCRLLQHTADEFCKTSRMDFGVIPGVTLSSGPVEPYNAVLATQVPVEHVNLVSLVDNMALQRICSCLLKIVKPSFTSLNRIIAQCMSGLTSTFRFPGPTTITMMDLYTNLVPYPDAHFAMIGFAPLFDLETACKGQVDTTELTELVFAPANQLVHQHEEELNMYLTCCLFYRGNASLREVNTCIDEMRSSNRLPFVDWCPTGFKVGISYQPMTIIEASRIGPSDTSVVALHNSTLFRTPLHELTQAVETLLQRNAFLHWYMAEGLERDEIENALGGLKKLEADYNSASDYQFQRLFELVSSEFALSPCCGESDSPSTVKRHRVNPFCRKEFDKNYQPPQELPQRSPQLSEKGQIPFSRCRMDCKERDECSRKSPLITNITSRSVSPKSRKSGCPAKDYTKVVRRETSSKSCEPTTSSQKTYSRSSQTMRGPNECDGRCKTGCQSLSQENSTDYESEQDRSSRCRRRRREWEHTFRKCLRDEPDGEDEAKKCLLHNEMLCPRRPSCESRSPSPPRYSRQCSISYQSGHERYESSLREALDNCQNSCENKPAPRAPKRLRGPDYSCRNNKGRHNVEVNIGETNRQDYVHHFSPTPLPEDTSSTSMNLSVPSSSSASLSKLRNYLTVHSPRYLHRVKSTHSSSMSTTANLATSALLNEEIVRELERSVKSELSSVLDALGHVMIPASRTPATGTDQHHRRHRHHHHHRSNRSRR</sequence>